<dbReference type="SMART" id="SM00387">
    <property type="entry name" value="HATPase_c"/>
    <property type="match status" value="1"/>
</dbReference>
<dbReference type="SUPFAM" id="SSF55874">
    <property type="entry name" value="ATPase domain of HSP90 chaperone/DNA topoisomerase II/histidine kinase"/>
    <property type="match status" value="1"/>
</dbReference>
<dbReference type="GO" id="GO:0016301">
    <property type="term" value="F:kinase activity"/>
    <property type="evidence" value="ECO:0007669"/>
    <property type="project" value="UniProtKB-KW"/>
</dbReference>
<keyword evidence="4" id="KW-1185">Reference proteome</keyword>
<feature type="domain" description="GAF" evidence="1">
    <location>
        <begin position="41"/>
        <end position="184"/>
    </location>
</feature>
<protein>
    <submittedName>
        <fullName evidence="3">Sensor histidine kinase</fullName>
    </submittedName>
</protein>
<dbReference type="SUPFAM" id="SSF55781">
    <property type="entry name" value="GAF domain-like"/>
    <property type="match status" value="1"/>
</dbReference>
<dbReference type="RefSeq" id="WP_052830878.1">
    <property type="nucleotide sequence ID" value="NZ_BJYZ01000007.1"/>
</dbReference>
<dbReference type="Pfam" id="PF02518">
    <property type="entry name" value="HATPase_c"/>
    <property type="match status" value="1"/>
</dbReference>
<dbReference type="OrthoDB" id="315417at2"/>
<dbReference type="Gene3D" id="3.30.450.20">
    <property type="entry name" value="PAS domain"/>
    <property type="match status" value="1"/>
</dbReference>
<reference evidence="3 4" key="1">
    <citation type="submission" date="2019-07" db="EMBL/GenBank/DDBJ databases">
        <title>Whole genome shotgun sequence of Skermanella aerolata NBRC 106429.</title>
        <authorList>
            <person name="Hosoyama A."/>
            <person name="Uohara A."/>
            <person name="Ohji S."/>
            <person name="Ichikawa N."/>
        </authorList>
    </citation>
    <scope>NUCLEOTIDE SEQUENCE [LARGE SCALE GENOMIC DNA]</scope>
    <source>
        <strain evidence="3 4">NBRC 106429</strain>
    </source>
</reference>
<sequence>MGNRQLQSPDCVPEGFTGPPCPVDEPQRLIALKRYALLDTPPEDAFDRITRLAARVFGMPISLISLIDETRQWFKSRHGFEDPWTRREVAFCSYTILDTKTLVVGDASKDDRFSTNPLVTGDPNIRFYAGAPLVTPEGHVLGTLCVIDSQPHTDFSAEQQQLLQDLADLVMTELEGRSSLLALRQEIREHKKTERRLHKSLAETESLLREVHHRVRNNLQVVDTLLALQIRQTPALTEDLKELRHRLHCLGMIHHKLMRSPDLQTINLNELIQDLCQSLAHLYRSRQGEITLNVAVEPRDAAVRIDFAISLGLLTTELVTNAYKHAFPPQRHGTIDVALIVMADCQARLTVTDDGIGKAAGSPPARIGQQIISELVDQLGGVMTLDRTRGTEVSVTFPCPTELPC</sequence>
<dbReference type="SMART" id="SM00065">
    <property type="entry name" value="GAF"/>
    <property type="match status" value="1"/>
</dbReference>
<dbReference type="InterPro" id="IPR011495">
    <property type="entry name" value="Sig_transdc_His_kin_sub2_dim/P"/>
</dbReference>
<dbReference type="EMBL" id="BJYZ01000007">
    <property type="protein sequence ID" value="GEO37832.1"/>
    <property type="molecule type" value="Genomic_DNA"/>
</dbReference>
<proteinExistence type="predicted"/>
<evidence type="ECO:0000313" key="3">
    <source>
        <dbReference type="EMBL" id="GEO37832.1"/>
    </source>
</evidence>
<dbReference type="AlphaFoldDB" id="A0A512DMY2"/>
<dbReference type="PANTHER" id="PTHR43102">
    <property type="entry name" value="SLR1143 PROTEIN"/>
    <property type="match status" value="1"/>
</dbReference>
<accession>A0A512DMY2</accession>
<dbReference type="Pfam" id="PF01590">
    <property type="entry name" value="GAF"/>
    <property type="match status" value="1"/>
</dbReference>
<dbReference type="InterPro" id="IPR003594">
    <property type="entry name" value="HATPase_dom"/>
</dbReference>
<evidence type="ECO:0000313" key="4">
    <source>
        <dbReference type="Proteomes" id="UP000321523"/>
    </source>
</evidence>
<dbReference type="InterPro" id="IPR029016">
    <property type="entry name" value="GAF-like_dom_sf"/>
</dbReference>
<dbReference type="InterPro" id="IPR003018">
    <property type="entry name" value="GAF"/>
</dbReference>
<dbReference type="Gene3D" id="3.30.565.10">
    <property type="entry name" value="Histidine kinase-like ATPase, C-terminal domain"/>
    <property type="match status" value="1"/>
</dbReference>
<evidence type="ECO:0000259" key="2">
    <source>
        <dbReference type="SMART" id="SM00387"/>
    </source>
</evidence>
<dbReference type="PANTHER" id="PTHR43102:SF2">
    <property type="entry name" value="GAF DOMAIN-CONTAINING PROTEIN"/>
    <property type="match status" value="1"/>
</dbReference>
<name>A0A512DMY2_9PROT</name>
<evidence type="ECO:0000259" key="1">
    <source>
        <dbReference type="SMART" id="SM00065"/>
    </source>
</evidence>
<keyword evidence="3" id="KW-0418">Kinase</keyword>
<organism evidence="3 4">
    <name type="scientific">Skermanella aerolata</name>
    <dbReference type="NCBI Taxonomy" id="393310"/>
    <lineage>
        <taxon>Bacteria</taxon>
        <taxon>Pseudomonadati</taxon>
        <taxon>Pseudomonadota</taxon>
        <taxon>Alphaproteobacteria</taxon>
        <taxon>Rhodospirillales</taxon>
        <taxon>Azospirillaceae</taxon>
        <taxon>Skermanella</taxon>
    </lineage>
</organism>
<dbReference type="InterPro" id="IPR036890">
    <property type="entry name" value="HATPase_C_sf"/>
</dbReference>
<dbReference type="Pfam" id="PF07568">
    <property type="entry name" value="HisKA_2"/>
    <property type="match status" value="1"/>
</dbReference>
<comment type="caution">
    <text evidence="3">The sequence shown here is derived from an EMBL/GenBank/DDBJ whole genome shotgun (WGS) entry which is preliminary data.</text>
</comment>
<feature type="domain" description="Histidine kinase/HSP90-like ATPase" evidence="2">
    <location>
        <begin position="306"/>
        <end position="401"/>
    </location>
</feature>
<keyword evidence="3" id="KW-0808">Transferase</keyword>
<gene>
    <name evidence="3" type="ORF">SAE02_19800</name>
</gene>
<dbReference type="Proteomes" id="UP000321523">
    <property type="component" value="Unassembled WGS sequence"/>
</dbReference>
<dbReference type="Gene3D" id="3.30.450.40">
    <property type="match status" value="1"/>
</dbReference>